<gene>
    <name evidence="2" type="ordered locus">BTH_I0909</name>
</gene>
<keyword evidence="1" id="KW-0812">Transmembrane</keyword>
<accession>Q2T034</accession>
<evidence type="ECO:0000313" key="2">
    <source>
        <dbReference type="EMBL" id="ABC38861.1"/>
    </source>
</evidence>
<protein>
    <submittedName>
        <fullName evidence="2">Uncharacterized protein</fullName>
    </submittedName>
</protein>
<organism evidence="2 3">
    <name type="scientific">Burkholderia thailandensis (strain ATCC 700388 / DSM 13276 / CCUG 48851 / CIP 106301 / E264)</name>
    <dbReference type="NCBI Taxonomy" id="271848"/>
    <lineage>
        <taxon>Bacteria</taxon>
        <taxon>Pseudomonadati</taxon>
        <taxon>Pseudomonadota</taxon>
        <taxon>Betaproteobacteria</taxon>
        <taxon>Burkholderiales</taxon>
        <taxon>Burkholderiaceae</taxon>
        <taxon>Burkholderia</taxon>
        <taxon>pseudomallei group</taxon>
    </lineage>
</organism>
<evidence type="ECO:0000256" key="1">
    <source>
        <dbReference type="SAM" id="Phobius"/>
    </source>
</evidence>
<dbReference type="AlphaFoldDB" id="Q2T034"/>
<proteinExistence type="predicted"/>
<feature type="transmembrane region" description="Helical" evidence="1">
    <location>
        <begin position="125"/>
        <end position="147"/>
    </location>
</feature>
<reference evidence="2 3" key="1">
    <citation type="journal article" date="2005" name="BMC Genomics">
        <title>Bacterial genome adaptation to niches: divergence of the potential virulence genes in three Burkholderia species of different survival strategies.</title>
        <authorList>
            <person name="Kim H.S."/>
            <person name="Schell M.A."/>
            <person name="Yu Y."/>
            <person name="Ulrich R.L."/>
            <person name="Sarria S.H."/>
            <person name="Nierman W.C."/>
            <person name="DeShazer D."/>
        </authorList>
    </citation>
    <scope>NUCLEOTIDE SEQUENCE [LARGE SCALE GENOMIC DNA]</scope>
    <source>
        <strain evidence="3">ATCC 700388 / DSM 13276 / CCUG 48851 / CIP 106301 / E264</strain>
    </source>
</reference>
<dbReference type="Proteomes" id="UP000001930">
    <property type="component" value="Chromosome I"/>
</dbReference>
<keyword evidence="1" id="KW-1133">Transmembrane helix</keyword>
<name>Q2T034_BURTA</name>
<sequence>MRRQARRVPCNTASFAAMITTDPVCGMRHAHANPPATQRRLRRCEAAFAGDASNAARPPTLCPHAVGHEMFRLEMKATPPDPAAPKRRRPSNLTLNIFAVLIGVVTFGLGAAWVVYTWLVDREAPYFAIPLVFSVPVIVAVAVRSIWE</sequence>
<keyword evidence="3" id="KW-1185">Reference proteome</keyword>
<feature type="transmembrane region" description="Helical" evidence="1">
    <location>
        <begin position="95"/>
        <end position="119"/>
    </location>
</feature>
<dbReference type="HOGENOM" id="CLU_1923664_0_0_4"/>
<dbReference type="KEGG" id="bte:BTH_I0909"/>
<keyword evidence="1" id="KW-0472">Membrane</keyword>
<evidence type="ECO:0000313" key="3">
    <source>
        <dbReference type="Proteomes" id="UP000001930"/>
    </source>
</evidence>
<dbReference type="EMBL" id="CP000086">
    <property type="protein sequence ID" value="ABC38861.1"/>
    <property type="molecule type" value="Genomic_DNA"/>
</dbReference>